<evidence type="ECO:0000313" key="3">
    <source>
        <dbReference type="RefSeq" id="XP_030371598.1"/>
    </source>
</evidence>
<evidence type="ECO:0000313" key="2">
    <source>
        <dbReference type="Proteomes" id="UP000504634"/>
    </source>
</evidence>
<reference evidence="3" key="1">
    <citation type="submission" date="2025-08" db="UniProtKB">
        <authorList>
            <consortium name="RefSeq"/>
        </authorList>
    </citation>
    <scope>IDENTIFICATION</scope>
    <source>
        <strain evidence="3">11010-0011.00</strain>
        <tissue evidence="3">Whole body</tissue>
    </source>
</reference>
<sequence length="207" mass="24116">MAHVHQLSSLEDKKETMPLERQQLKQEMLKPVKKKTHTATSILCELTRLKSQQKYLECNQVKLNPNHFLDDDTPIEDVDHSTSPNNGGELKEAKNATDLRNSETTIASLINEIEHLKFLLNEQLQAYRNEKRDELGDMWHYITAIKDDVFRPERLSQYTTNTLRERIIGINAQLDRLNVKNSNDLQSLQKAYNKMEQEVQVLWKGGF</sequence>
<gene>
    <name evidence="3" type="primary">LOC115621639</name>
</gene>
<accession>A0A6J2T8X8</accession>
<protein>
    <submittedName>
        <fullName evidence="3">Uncharacterized protein LOC115621639</fullName>
    </submittedName>
</protein>
<proteinExistence type="predicted"/>
<keyword evidence="2" id="KW-1185">Reference proteome</keyword>
<feature type="region of interest" description="Disordered" evidence="1">
    <location>
        <begin position="72"/>
        <end position="97"/>
    </location>
</feature>
<dbReference type="AlphaFoldDB" id="A0A6J2T8X8"/>
<evidence type="ECO:0000256" key="1">
    <source>
        <dbReference type="SAM" id="MobiDB-lite"/>
    </source>
</evidence>
<dbReference type="OrthoDB" id="2152435at2759"/>
<dbReference type="GeneID" id="115621639"/>
<organism evidence="2 3">
    <name type="scientific">Drosophila lebanonensis</name>
    <name type="common">Fruit fly</name>
    <name type="synonym">Scaptodrosophila lebanonensis</name>
    <dbReference type="NCBI Taxonomy" id="7225"/>
    <lineage>
        <taxon>Eukaryota</taxon>
        <taxon>Metazoa</taxon>
        <taxon>Ecdysozoa</taxon>
        <taxon>Arthropoda</taxon>
        <taxon>Hexapoda</taxon>
        <taxon>Insecta</taxon>
        <taxon>Pterygota</taxon>
        <taxon>Neoptera</taxon>
        <taxon>Endopterygota</taxon>
        <taxon>Diptera</taxon>
        <taxon>Brachycera</taxon>
        <taxon>Muscomorpha</taxon>
        <taxon>Ephydroidea</taxon>
        <taxon>Drosophilidae</taxon>
        <taxon>Scaptodrosophila</taxon>
    </lineage>
</organism>
<name>A0A6J2T8X8_DROLE</name>
<dbReference type="RefSeq" id="XP_030371598.1">
    <property type="nucleotide sequence ID" value="XM_030515738.1"/>
</dbReference>
<dbReference type="Proteomes" id="UP000504634">
    <property type="component" value="Unplaced"/>
</dbReference>